<dbReference type="Pfam" id="PF12840">
    <property type="entry name" value="HTH_20"/>
    <property type="match status" value="1"/>
</dbReference>
<evidence type="ECO:0000256" key="1">
    <source>
        <dbReference type="SAM" id="MobiDB-lite"/>
    </source>
</evidence>
<gene>
    <name evidence="2" type="ORF">MTER_16430</name>
</gene>
<dbReference type="InterPro" id="IPR011991">
    <property type="entry name" value="ArsR-like_HTH"/>
</dbReference>
<dbReference type="EMBL" id="AP022564">
    <property type="protein sequence ID" value="BBX22232.1"/>
    <property type="molecule type" value="Genomic_DNA"/>
</dbReference>
<accession>A0AAD1HVG6</accession>
<dbReference type="SUPFAM" id="SSF46785">
    <property type="entry name" value="Winged helix' DNA-binding domain"/>
    <property type="match status" value="1"/>
</dbReference>
<dbReference type="InterPro" id="IPR036390">
    <property type="entry name" value="WH_DNA-bd_sf"/>
</dbReference>
<dbReference type="InterPro" id="IPR036388">
    <property type="entry name" value="WH-like_DNA-bd_sf"/>
</dbReference>
<dbReference type="CDD" id="cd00090">
    <property type="entry name" value="HTH_ARSR"/>
    <property type="match status" value="1"/>
</dbReference>
<evidence type="ECO:0000313" key="3">
    <source>
        <dbReference type="Proteomes" id="UP000467636"/>
    </source>
</evidence>
<dbReference type="Proteomes" id="UP000467636">
    <property type="component" value="Chromosome"/>
</dbReference>
<organism evidence="2 3">
    <name type="scientific">Mycolicibacter terrae</name>
    <dbReference type="NCBI Taxonomy" id="1788"/>
    <lineage>
        <taxon>Bacteria</taxon>
        <taxon>Bacillati</taxon>
        <taxon>Actinomycetota</taxon>
        <taxon>Actinomycetes</taxon>
        <taxon>Mycobacteriales</taxon>
        <taxon>Mycobacteriaceae</taxon>
        <taxon>Mycolicibacter</taxon>
    </lineage>
</organism>
<dbReference type="RefSeq" id="WP_085260457.1">
    <property type="nucleotide sequence ID" value="NZ_AP022564.1"/>
</dbReference>
<dbReference type="Gene3D" id="1.10.10.10">
    <property type="entry name" value="Winged helix-like DNA-binding domain superfamily/Winged helix DNA-binding domain"/>
    <property type="match status" value="1"/>
</dbReference>
<feature type="region of interest" description="Disordered" evidence="1">
    <location>
        <begin position="74"/>
        <end position="94"/>
    </location>
</feature>
<sequence>MSTPPRDGRNPLTGLSSLDDPVRQRLYQYIASCDDPVAREDAASAAGISRTLAAYHLDKLAEAGILSVSYARPAGRSGPGAGRPAKRYARTRDELSVSVPPRNYRLLADLLVSAMVADDAGTVRSAISAAARRAGREIPVRHGLVSTLEEFGYEPAVNAAGDIELRNCPFERLARQYTEAVCGLNLNLIQGMLEGTGESPQRAALTPCERRCCVTVRARRHGGRHR</sequence>
<name>A0AAD1HVG6_9MYCO</name>
<proteinExistence type="predicted"/>
<evidence type="ECO:0000313" key="2">
    <source>
        <dbReference type="EMBL" id="BBX22232.1"/>
    </source>
</evidence>
<keyword evidence="3" id="KW-1185">Reference proteome</keyword>
<dbReference type="AlphaFoldDB" id="A0AAD1HVG6"/>
<reference evidence="2 3" key="1">
    <citation type="journal article" date="2019" name="Emerg. Microbes Infect.">
        <title>Comprehensive subspecies identification of 175 nontuberculous mycobacteria species based on 7547 genomic profiles.</title>
        <authorList>
            <person name="Matsumoto Y."/>
            <person name="Kinjo T."/>
            <person name="Motooka D."/>
            <person name="Nabeya D."/>
            <person name="Jung N."/>
            <person name="Uechi K."/>
            <person name="Horii T."/>
            <person name="Iida T."/>
            <person name="Fujita J."/>
            <person name="Nakamura S."/>
        </authorList>
    </citation>
    <scope>NUCLEOTIDE SEQUENCE [LARGE SCALE GENOMIC DNA]</scope>
    <source>
        <strain evidence="2 3">JCM 12143</strain>
    </source>
</reference>
<protein>
    <submittedName>
        <fullName evidence="2">ArsR family transcriptional regulator</fullName>
    </submittedName>
</protein>